<dbReference type="GO" id="GO:0006890">
    <property type="term" value="P:retrograde vesicle-mediated transport, Golgi to endoplasmic reticulum"/>
    <property type="evidence" value="ECO:0007669"/>
    <property type="project" value="InterPro"/>
</dbReference>
<dbReference type="OMA" id="WDKRADI"/>
<evidence type="ECO:0000313" key="2">
    <source>
        <dbReference type="Proteomes" id="UP000243459"/>
    </source>
</evidence>
<name>A0A1R3L567_ASPOF</name>
<dbReference type="EMBL" id="KV864246">
    <property type="protein sequence ID" value="ONK54754.1"/>
    <property type="molecule type" value="Genomic_DNA"/>
</dbReference>
<accession>A0A1R3L567</accession>
<dbReference type="AlphaFoldDB" id="A0A1R3L567"/>
<gene>
    <name evidence="1" type="ORF">A4U43_UnF11920</name>
</gene>
<organism evidence="1 2">
    <name type="scientific">Asparagus officinalis</name>
    <name type="common">Garden asparagus</name>
    <dbReference type="NCBI Taxonomy" id="4686"/>
    <lineage>
        <taxon>Eukaryota</taxon>
        <taxon>Viridiplantae</taxon>
        <taxon>Streptophyta</taxon>
        <taxon>Embryophyta</taxon>
        <taxon>Tracheophyta</taxon>
        <taxon>Spermatophyta</taxon>
        <taxon>Magnoliopsida</taxon>
        <taxon>Liliopsida</taxon>
        <taxon>Asparagales</taxon>
        <taxon>Asparagaceae</taxon>
        <taxon>Asparagoideae</taxon>
        <taxon>Asparagus</taxon>
    </lineage>
</organism>
<proteinExistence type="predicted"/>
<evidence type="ECO:0000313" key="1">
    <source>
        <dbReference type="EMBL" id="ONK54754.1"/>
    </source>
</evidence>
<reference evidence="2" key="1">
    <citation type="journal article" date="2017" name="Nat. Commun.">
        <title>The asparagus genome sheds light on the origin and evolution of a young Y chromosome.</title>
        <authorList>
            <person name="Harkess A."/>
            <person name="Zhou J."/>
            <person name="Xu C."/>
            <person name="Bowers J.E."/>
            <person name="Van der Hulst R."/>
            <person name="Ayyampalayam S."/>
            <person name="Mercati F."/>
            <person name="Riccardi P."/>
            <person name="McKain M.R."/>
            <person name="Kakrana A."/>
            <person name="Tang H."/>
            <person name="Ray J."/>
            <person name="Groenendijk J."/>
            <person name="Arikit S."/>
            <person name="Mathioni S.M."/>
            <person name="Nakano M."/>
            <person name="Shan H."/>
            <person name="Telgmann-Rauber A."/>
            <person name="Kanno A."/>
            <person name="Yue Z."/>
            <person name="Chen H."/>
            <person name="Li W."/>
            <person name="Chen Y."/>
            <person name="Xu X."/>
            <person name="Zhang Y."/>
            <person name="Luo S."/>
            <person name="Chen H."/>
            <person name="Gao J."/>
            <person name="Mao Z."/>
            <person name="Pires J.C."/>
            <person name="Luo M."/>
            <person name="Kudrna D."/>
            <person name="Wing R.A."/>
            <person name="Meyers B.C."/>
            <person name="Yi K."/>
            <person name="Kong H."/>
            <person name="Lavrijsen P."/>
            <person name="Sunseri F."/>
            <person name="Falavigna A."/>
            <person name="Ye Y."/>
            <person name="Leebens-Mack J.H."/>
            <person name="Chen G."/>
        </authorList>
    </citation>
    <scope>NUCLEOTIDE SEQUENCE [LARGE SCALE GENOMIC DNA]</scope>
    <source>
        <strain evidence="2">cv. DH0086</strain>
    </source>
</reference>
<dbReference type="GO" id="GO:0006888">
    <property type="term" value="P:endoplasmic reticulum to Golgi vesicle-mediated transport"/>
    <property type="evidence" value="ECO:0007669"/>
    <property type="project" value="InterPro"/>
</dbReference>
<sequence>MEGAAVTPLPRSSDLSPTLRRLLSSSFETKDDLSRFFLLESDLRSSCTNIEASLSDFGLWLSDSVISYATHSDQVSSALGGVRSGLRDLRLRVSGHSSGKFRWIWDKRADIGGGVAALAKEVARVETVRAYAGE</sequence>
<dbReference type="GO" id="GO:0060628">
    <property type="term" value="P:regulation of ER to Golgi vesicle-mediated transport"/>
    <property type="evidence" value="ECO:0007669"/>
    <property type="project" value="TreeGrafter"/>
</dbReference>
<dbReference type="Proteomes" id="UP000243459">
    <property type="component" value="Unassembled WGS sequence"/>
</dbReference>
<keyword evidence="2" id="KW-1185">Reference proteome</keyword>
<protein>
    <submittedName>
        <fullName evidence="1">Uncharacterized protein</fullName>
    </submittedName>
</protein>
<dbReference type="PANTHER" id="PTHR13520">
    <property type="entry name" value="RAD50-INTERACTING PROTEIN 1 RINT-1"/>
    <property type="match status" value="1"/>
</dbReference>
<dbReference type="GO" id="GO:0070939">
    <property type="term" value="C:Dsl1/NZR complex"/>
    <property type="evidence" value="ECO:0007669"/>
    <property type="project" value="InterPro"/>
</dbReference>
<dbReference type="InterPro" id="IPR007528">
    <property type="entry name" value="RINT1_Tip20"/>
</dbReference>
<dbReference type="Gramene" id="ONK54754">
    <property type="protein sequence ID" value="ONK54754"/>
    <property type="gene ID" value="A4U43_UnF11920"/>
</dbReference>
<dbReference type="PANTHER" id="PTHR13520:SF1">
    <property type="entry name" value="RINT1-LIKE PROTEIN MAG2"/>
    <property type="match status" value="1"/>
</dbReference>